<dbReference type="InterPro" id="IPR017972">
    <property type="entry name" value="Cyt_P450_CS"/>
</dbReference>
<evidence type="ECO:0000256" key="4">
    <source>
        <dbReference type="ARBA" id="ARBA00022617"/>
    </source>
</evidence>
<dbReference type="CDD" id="cd11062">
    <property type="entry name" value="CYP58-like"/>
    <property type="match status" value="1"/>
</dbReference>
<keyword evidence="10 13" id="KW-0503">Monooxygenase</keyword>
<evidence type="ECO:0000313" key="15">
    <source>
        <dbReference type="EMBL" id="KAF2422592.1"/>
    </source>
</evidence>
<sequence>MLAAIPMHKHIPQPIKTPRIRGGPFPGCETIKRFSDPTTLDLYPITLQILIFLTLIMMAISPSTTLTLANVGLLIGGFVIYQIFKALYRVTFHPLAKFPGPKLAAATYKYEFYYDGIKGGSYIHQIVKMHEEYGPIVRINPNELHCNDPNYIDTIYAGGGAKRDKSSYFVHAFGPSVTGSIFATPKHEIHRRRRAAVNRFFSKATITKVEPKIHDLAQRLCNKLLAQKAKGQPFEVTDPYSQFTTDVVSSYCFGQSHGFLEEERIDLTLRGALHAGCSMLPVSKQWPKIFLLVDNLPERVAKSVSPDVATHIDFTKGIENHVRELKHSHDTEKNSALLDQRSIFRDLLESDLTESEKTVHRLTGEAAGIIGAGTETTAWTLAVLTLHILNNPHILEKLTRELKPIVTDPTHLPSWSDLEKLPYLGAVIIEGVRLSYGVATRLARIAPDETLIYQGTFKGESIEMKIPPGTAIGMTNVLIHANEDIFPRADEFLPERWLKDDGVTRRTDLERYMLSFSRGSRQCIGINLAYCELYITLAALVLRVFPPMKLFESGVEDVEFYRDVFVSMAKPSSKGVRVVIS</sequence>
<gene>
    <name evidence="15" type="ORF">EJ08DRAFT_653072</name>
</gene>
<keyword evidence="16" id="KW-1185">Reference proteome</keyword>
<feature type="binding site" description="axial binding residue" evidence="12">
    <location>
        <position position="523"/>
    </location>
    <ligand>
        <name>heme</name>
        <dbReference type="ChEBI" id="CHEBI:30413"/>
    </ligand>
    <ligandPart>
        <name>Fe</name>
        <dbReference type="ChEBI" id="CHEBI:18248"/>
    </ligandPart>
</feature>
<dbReference type="Gene3D" id="1.10.630.10">
    <property type="entry name" value="Cytochrome P450"/>
    <property type="match status" value="1"/>
</dbReference>
<keyword evidence="6 12" id="KW-0479">Metal-binding</keyword>
<evidence type="ECO:0000256" key="14">
    <source>
        <dbReference type="SAM" id="Phobius"/>
    </source>
</evidence>
<keyword evidence="4 12" id="KW-0349">Heme</keyword>
<accession>A0A9P4TTH0</accession>
<dbReference type="SUPFAM" id="SSF48264">
    <property type="entry name" value="Cytochrome P450"/>
    <property type="match status" value="1"/>
</dbReference>
<comment type="similarity">
    <text evidence="3 13">Belongs to the cytochrome P450 family.</text>
</comment>
<evidence type="ECO:0000256" key="2">
    <source>
        <dbReference type="ARBA" id="ARBA00004167"/>
    </source>
</evidence>
<dbReference type="FunFam" id="1.10.630.10:FF:000069">
    <property type="entry name" value="Cytochrome P450, putative (Eurofung)"/>
    <property type="match status" value="1"/>
</dbReference>
<dbReference type="InterPro" id="IPR050121">
    <property type="entry name" value="Cytochrome_P450_monoxygenase"/>
</dbReference>
<feature type="transmembrane region" description="Helical" evidence="14">
    <location>
        <begin position="42"/>
        <end position="60"/>
    </location>
</feature>
<evidence type="ECO:0000256" key="6">
    <source>
        <dbReference type="ARBA" id="ARBA00022723"/>
    </source>
</evidence>
<evidence type="ECO:0000256" key="3">
    <source>
        <dbReference type="ARBA" id="ARBA00010617"/>
    </source>
</evidence>
<protein>
    <submittedName>
        <fullName evidence="15">Cytochrome P450</fullName>
    </submittedName>
</protein>
<dbReference type="GO" id="GO:0020037">
    <property type="term" value="F:heme binding"/>
    <property type="evidence" value="ECO:0007669"/>
    <property type="project" value="InterPro"/>
</dbReference>
<dbReference type="GO" id="GO:0016705">
    <property type="term" value="F:oxidoreductase activity, acting on paired donors, with incorporation or reduction of molecular oxygen"/>
    <property type="evidence" value="ECO:0007669"/>
    <property type="project" value="InterPro"/>
</dbReference>
<evidence type="ECO:0000256" key="1">
    <source>
        <dbReference type="ARBA" id="ARBA00001971"/>
    </source>
</evidence>
<reference evidence="15" key="1">
    <citation type="journal article" date="2020" name="Stud. Mycol.">
        <title>101 Dothideomycetes genomes: a test case for predicting lifestyles and emergence of pathogens.</title>
        <authorList>
            <person name="Haridas S."/>
            <person name="Albert R."/>
            <person name="Binder M."/>
            <person name="Bloem J."/>
            <person name="Labutti K."/>
            <person name="Salamov A."/>
            <person name="Andreopoulos B."/>
            <person name="Baker S."/>
            <person name="Barry K."/>
            <person name="Bills G."/>
            <person name="Bluhm B."/>
            <person name="Cannon C."/>
            <person name="Castanera R."/>
            <person name="Culley D."/>
            <person name="Daum C."/>
            <person name="Ezra D."/>
            <person name="Gonzalez J."/>
            <person name="Henrissat B."/>
            <person name="Kuo A."/>
            <person name="Liang C."/>
            <person name="Lipzen A."/>
            <person name="Lutzoni F."/>
            <person name="Magnuson J."/>
            <person name="Mondo S."/>
            <person name="Nolan M."/>
            <person name="Ohm R."/>
            <person name="Pangilinan J."/>
            <person name="Park H.-J."/>
            <person name="Ramirez L."/>
            <person name="Alfaro M."/>
            <person name="Sun H."/>
            <person name="Tritt A."/>
            <person name="Yoshinaga Y."/>
            <person name="Zwiers L.-H."/>
            <person name="Turgeon B."/>
            <person name="Goodwin S."/>
            <person name="Spatafora J."/>
            <person name="Crous P."/>
            <person name="Grigoriev I."/>
        </authorList>
    </citation>
    <scope>NUCLEOTIDE SEQUENCE</scope>
    <source>
        <strain evidence="15">CBS 130266</strain>
    </source>
</reference>
<dbReference type="PRINTS" id="PR00463">
    <property type="entry name" value="EP450I"/>
</dbReference>
<comment type="subcellular location">
    <subcellularLocation>
        <location evidence="2">Membrane</location>
        <topology evidence="2">Single-pass membrane protein</topology>
    </subcellularLocation>
</comment>
<dbReference type="EMBL" id="MU007089">
    <property type="protein sequence ID" value="KAF2422592.1"/>
    <property type="molecule type" value="Genomic_DNA"/>
</dbReference>
<evidence type="ECO:0000256" key="10">
    <source>
        <dbReference type="ARBA" id="ARBA00023033"/>
    </source>
</evidence>
<keyword evidence="11 14" id="KW-0472">Membrane</keyword>
<dbReference type="PROSITE" id="PS00086">
    <property type="entry name" value="CYTOCHROME_P450"/>
    <property type="match status" value="1"/>
</dbReference>
<dbReference type="Proteomes" id="UP000800235">
    <property type="component" value="Unassembled WGS sequence"/>
</dbReference>
<keyword evidence="9 12" id="KW-0408">Iron</keyword>
<keyword evidence="8 13" id="KW-0560">Oxidoreductase</keyword>
<evidence type="ECO:0000256" key="5">
    <source>
        <dbReference type="ARBA" id="ARBA00022692"/>
    </source>
</evidence>
<dbReference type="PANTHER" id="PTHR24305">
    <property type="entry name" value="CYTOCHROME P450"/>
    <property type="match status" value="1"/>
</dbReference>
<keyword evidence="5 14" id="KW-0812">Transmembrane</keyword>
<evidence type="ECO:0000256" key="8">
    <source>
        <dbReference type="ARBA" id="ARBA00023002"/>
    </source>
</evidence>
<keyword evidence="7 14" id="KW-1133">Transmembrane helix</keyword>
<evidence type="ECO:0000256" key="12">
    <source>
        <dbReference type="PIRSR" id="PIRSR602401-1"/>
    </source>
</evidence>
<proteinExistence type="inferred from homology"/>
<dbReference type="OrthoDB" id="3945418at2759"/>
<comment type="cofactor">
    <cofactor evidence="1 12">
        <name>heme</name>
        <dbReference type="ChEBI" id="CHEBI:30413"/>
    </cofactor>
</comment>
<organism evidence="15 16">
    <name type="scientific">Tothia fuscella</name>
    <dbReference type="NCBI Taxonomy" id="1048955"/>
    <lineage>
        <taxon>Eukaryota</taxon>
        <taxon>Fungi</taxon>
        <taxon>Dikarya</taxon>
        <taxon>Ascomycota</taxon>
        <taxon>Pezizomycotina</taxon>
        <taxon>Dothideomycetes</taxon>
        <taxon>Pleosporomycetidae</taxon>
        <taxon>Venturiales</taxon>
        <taxon>Cylindrosympodiaceae</taxon>
        <taxon>Tothia</taxon>
    </lineage>
</organism>
<evidence type="ECO:0000256" key="7">
    <source>
        <dbReference type="ARBA" id="ARBA00022989"/>
    </source>
</evidence>
<dbReference type="GO" id="GO:0005506">
    <property type="term" value="F:iron ion binding"/>
    <property type="evidence" value="ECO:0007669"/>
    <property type="project" value="InterPro"/>
</dbReference>
<dbReference type="GO" id="GO:0004497">
    <property type="term" value="F:monooxygenase activity"/>
    <property type="evidence" value="ECO:0007669"/>
    <property type="project" value="UniProtKB-KW"/>
</dbReference>
<evidence type="ECO:0000256" key="9">
    <source>
        <dbReference type="ARBA" id="ARBA00023004"/>
    </source>
</evidence>
<comment type="caution">
    <text evidence="15">The sequence shown here is derived from an EMBL/GenBank/DDBJ whole genome shotgun (WGS) entry which is preliminary data.</text>
</comment>
<dbReference type="GO" id="GO:0016020">
    <property type="term" value="C:membrane"/>
    <property type="evidence" value="ECO:0007669"/>
    <property type="project" value="UniProtKB-SubCell"/>
</dbReference>
<dbReference type="PRINTS" id="PR00385">
    <property type="entry name" value="P450"/>
</dbReference>
<evidence type="ECO:0000256" key="13">
    <source>
        <dbReference type="RuleBase" id="RU000461"/>
    </source>
</evidence>
<evidence type="ECO:0000313" key="16">
    <source>
        <dbReference type="Proteomes" id="UP000800235"/>
    </source>
</evidence>
<dbReference type="PANTHER" id="PTHR24305:SF147">
    <property type="entry name" value="P450, PUTATIVE (EUROFUNG)-RELATED"/>
    <property type="match status" value="1"/>
</dbReference>
<dbReference type="InterPro" id="IPR002401">
    <property type="entry name" value="Cyt_P450_E_grp-I"/>
</dbReference>
<name>A0A9P4TTH0_9PEZI</name>
<feature type="transmembrane region" description="Helical" evidence="14">
    <location>
        <begin position="66"/>
        <end position="84"/>
    </location>
</feature>
<dbReference type="InterPro" id="IPR036396">
    <property type="entry name" value="Cyt_P450_sf"/>
</dbReference>
<evidence type="ECO:0000256" key="11">
    <source>
        <dbReference type="ARBA" id="ARBA00023136"/>
    </source>
</evidence>
<dbReference type="InterPro" id="IPR001128">
    <property type="entry name" value="Cyt_P450"/>
</dbReference>
<dbReference type="AlphaFoldDB" id="A0A9P4TTH0"/>
<dbReference type="Pfam" id="PF00067">
    <property type="entry name" value="p450"/>
    <property type="match status" value="1"/>
</dbReference>